<proteinExistence type="predicted"/>
<accession>A0A4Q0XM02</accession>
<keyword evidence="2" id="KW-1185">Reference proteome</keyword>
<gene>
    <name evidence="1" type="ORF">ESZ48_03320</name>
</gene>
<organism evidence="1 2">
    <name type="scientific">Gelidibacter gilvus</name>
    <dbReference type="NCBI Taxonomy" id="59602"/>
    <lineage>
        <taxon>Bacteria</taxon>
        <taxon>Pseudomonadati</taxon>
        <taxon>Bacteroidota</taxon>
        <taxon>Flavobacteriia</taxon>
        <taxon>Flavobacteriales</taxon>
        <taxon>Flavobacteriaceae</taxon>
        <taxon>Gelidibacter</taxon>
    </lineage>
</organism>
<dbReference type="InterPro" id="IPR050583">
    <property type="entry name" value="Mycobacterial_A85_antigen"/>
</dbReference>
<dbReference type="Proteomes" id="UP000289792">
    <property type="component" value="Unassembled WGS sequence"/>
</dbReference>
<comment type="caution">
    <text evidence="1">The sequence shown here is derived from an EMBL/GenBank/DDBJ whole genome shotgun (WGS) entry which is preliminary data.</text>
</comment>
<sequence length="379" mass="44084">MQKITLVLLFLISISMGAQVIYQPFDSEKLGERRELKIQLPRNYDPEDKIQYPLIIVLDGDYLFEPFAGNADYQAYWGEMPKAIVVGVNQRNSREKDLFYDKEIYFPAHEGASFFEFIGMELIPYIESKYNVSNFRIVAGHDLSANFINYYLFKDFPIFRAFILLSPDLAPEMAVRVQERLSTIKTDTFYYIATADNDIVDLKEKIVSHNAQMGAVNNPKVHYRFDDFQDADHYSLVGLGIPKALNEIFSLYKPINKQEYADLVMTYPEGPFKYLEKKYADIKFFYGFEKKVVENDIRAVAAAALKKDDRDALRDLSRLARKEFPDSMISAYYTGMYYENENNLKKALHNYQQGLLLNASDFIDKDMLLDKIYTIKDKN</sequence>
<dbReference type="AlphaFoldDB" id="A0A4Q0XM02"/>
<dbReference type="InterPro" id="IPR011990">
    <property type="entry name" value="TPR-like_helical_dom_sf"/>
</dbReference>
<dbReference type="SUPFAM" id="SSF53474">
    <property type="entry name" value="alpha/beta-Hydrolases"/>
    <property type="match status" value="1"/>
</dbReference>
<dbReference type="PANTHER" id="PTHR48098">
    <property type="entry name" value="ENTEROCHELIN ESTERASE-RELATED"/>
    <property type="match status" value="1"/>
</dbReference>
<evidence type="ECO:0000313" key="1">
    <source>
        <dbReference type="EMBL" id="RXJ52737.1"/>
    </source>
</evidence>
<dbReference type="OrthoDB" id="1142077at2"/>
<evidence type="ECO:0000313" key="2">
    <source>
        <dbReference type="Proteomes" id="UP000289792"/>
    </source>
</evidence>
<dbReference type="EMBL" id="SDDZ01000001">
    <property type="protein sequence ID" value="RXJ52737.1"/>
    <property type="molecule type" value="Genomic_DNA"/>
</dbReference>
<dbReference type="Gene3D" id="3.40.50.1820">
    <property type="entry name" value="alpha/beta hydrolase"/>
    <property type="match status" value="1"/>
</dbReference>
<name>A0A4Q0XM02_9FLAO</name>
<dbReference type="RefSeq" id="WP_129015871.1">
    <property type="nucleotide sequence ID" value="NZ_SDDZ01000001.1"/>
</dbReference>
<dbReference type="InterPro" id="IPR000801">
    <property type="entry name" value="Esterase-like"/>
</dbReference>
<protein>
    <submittedName>
        <fullName evidence="1">Esterase</fullName>
    </submittedName>
</protein>
<reference evidence="1 2" key="1">
    <citation type="submission" date="2019-01" db="EMBL/GenBank/DDBJ databases">
        <title>Genome sequence of the Antarctic species Gelidibacter gilvus ACAM 158(T).</title>
        <authorList>
            <person name="Bowman J.P."/>
        </authorList>
    </citation>
    <scope>NUCLEOTIDE SEQUENCE [LARGE SCALE GENOMIC DNA]</scope>
    <source>
        <strain evidence="1 2">IC158</strain>
    </source>
</reference>
<dbReference type="InterPro" id="IPR029058">
    <property type="entry name" value="AB_hydrolase_fold"/>
</dbReference>
<dbReference type="Pfam" id="PF00756">
    <property type="entry name" value="Esterase"/>
    <property type="match status" value="1"/>
</dbReference>
<dbReference type="PANTHER" id="PTHR48098:SF6">
    <property type="entry name" value="FERRI-BACILLIBACTIN ESTERASE BESA"/>
    <property type="match status" value="1"/>
</dbReference>
<dbReference type="Gene3D" id="1.25.40.10">
    <property type="entry name" value="Tetratricopeptide repeat domain"/>
    <property type="match status" value="1"/>
</dbReference>